<evidence type="ECO:0000313" key="2">
    <source>
        <dbReference type="Proteomes" id="UP000704738"/>
    </source>
</evidence>
<comment type="caution">
    <text evidence="1">The sequence shown here is derived from an EMBL/GenBank/DDBJ whole genome shotgun (WGS) entry which is preliminary data.</text>
</comment>
<accession>A0ABD6MVA1</accession>
<evidence type="ECO:0000313" key="1">
    <source>
        <dbReference type="EMBL" id="NWL44881.1"/>
    </source>
</evidence>
<sequence length="60" mass="6581">MAGHREPPGIIDGPSVRQACHCGQRFRFYEADRQTLTRAKCTVQNARPCSLHDAASANSP</sequence>
<proteinExistence type="predicted"/>
<dbReference type="Proteomes" id="UP000704738">
    <property type="component" value="Unassembled WGS sequence"/>
</dbReference>
<organism evidence="1 2">
    <name type="scientific">Pseudomonas hunanensis</name>
    <dbReference type="NCBI Taxonomy" id="1247546"/>
    <lineage>
        <taxon>Bacteria</taxon>
        <taxon>Pseudomonadati</taxon>
        <taxon>Pseudomonadota</taxon>
        <taxon>Gammaproteobacteria</taxon>
        <taxon>Pseudomonadales</taxon>
        <taxon>Pseudomonadaceae</taxon>
        <taxon>Pseudomonas</taxon>
    </lineage>
</organism>
<gene>
    <name evidence="1" type="ORF">DM819_03130</name>
</gene>
<protein>
    <submittedName>
        <fullName evidence="1">Uncharacterized protein</fullName>
    </submittedName>
</protein>
<reference evidence="1 2" key="1">
    <citation type="submission" date="2018-06" db="EMBL/GenBank/DDBJ databases">
        <title>Bacteria isolated from soil of Wuhan.</title>
        <authorList>
            <person name="Xiang W."/>
            <person name="Huang C."/>
        </authorList>
    </citation>
    <scope>NUCLEOTIDE SEQUENCE [LARGE SCALE GENOMIC DNA]</scope>
    <source>
        <strain evidence="2">xwS4</strain>
    </source>
</reference>
<dbReference type="AlphaFoldDB" id="A0ABD6MVA1"/>
<dbReference type="EMBL" id="QJRE01000087">
    <property type="protein sequence ID" value="NWL44881.1"/>
    <property type="molecule type" value="Genomic_DNA"/>
</dbReference>
<name>A0ABD6MVA1_9PSED</name>